<dbReference type="PROSITE" id="PS50878">
    <property type="entry name" value="RT_POL"/>
    <property type="match status" value="1"/>
</dbReference>
<accession>A0A6P8NJI6</accession>
<proteinExistence type="predicted"/>
<dbReference type="RefSeq" id="XP_033314667.1">
    <property type="nucleotide sequence ID" value="XM_033458776.1"/>
</dbReference>
<evidence type="ECO:0000313" key="3">
    <source>
        <dbReference type="Proteomes" id="UP000515164"/>
    </source>
</evidence>
<evidence type="ECO:0000313" key="4">
    <source>
        <dbReference type="RefSeq" id="XP_033314667.1"/>
    </source>
</evidence>
<evidence type="ECO:0000259" key="2">
    <source>
        <dbReference type="PROSITE" id="PS50878"/>
    </source>
</evidence>
<organism evidence="3 4">
    <name type="scientific">Bombus bifarius</name>
    <dbReference type="NCBI Taxonomy" id="103933"/>
    <lineage>
        <taxon>Eukaryota</taxon>
        <taxon>Metazoa</taxon>
        <taxon>Ecdysozoa</taxon>
        <taxon>Arthropoda</taxon>
        <taxon>Hexapoda</taxon>
        <taxon>Insecta</taxon>
        <taxon>Pterygota</taxon>
        <taxon>Neoptera</taxon>
        <taxon>Endopterygota</taxon>
        <taxon>Hymenoptera</taxon>
        <taxon>Apocrita</taxon>
        <taxon>Aculeata</taxon>
        <taxon>Apoidea</taxon>
        <taxon>Anthophila</taxon>
        <taxon>Apidae</taxon>
        <taxon>Bombus</taxon>
        <taxon>Pyrobombus</taxon>
    </lineage>
</organism>
<gene>
    <name evidence="4" type="primary">LOC117213436</name>
</gene>
<sequence>MVCYADDTLVLAGGRWWHDTANRTEDAVACAVRAIRRLGLTMSPAKSEALWFFDQRRRGTPPPGLSVNIGGEEVPVKRQMKYLGLTIDSRWSFGPHFEQLVPKATAAANALCDLLPNIGGAGSRIRRLYERVVRSRVLYGAPVWARSLTASRRSLTLLRRLQRTTAIRIARGYRTTSYASATVLAASPPFELQALALERVYEHQRGPTLSTASQPAPNIREKAKKETWERWRSQLIQEDAVRPHRAVRAVLPNWEAWRDRGGAPLTFRMTQVLTGHGVFGEYLLRIRREATSVCHHCKEEEDTAQHTLEFCPAWAEPRRILRLEIGESLAPEAVVAAMLRGRQEFAAIRTYCEQVMLAKERAERNRERARDPSRTSQRPRNTTRRRGATPPPAPPRPP</sequence>
<feature type="region of interest" description="Disordered" evidence="1">
    <location>
        <begin position="361"/>
        <end position="398"/>
    </location>
</feature>
<dbReference type="AlphaFoldDB" id="A0A6P8NJI6"/>
<dbReference type="GeneID" id="117213436"/>
<dbReference type="PANTHER" id="PTHR33481:SF1">
    <property type="entry name" value="ENDONUCLEASE_EXONUCLEASE_PHOSPHATASE DOMAIN-CONTAINING PROTEIN-RELATED"/>
    <property type="match status" value="1"/>
</dbReference>
<protein>
    <submittedName>
        <fullName evidence="4">Uncharacterized protein LOC117213436</fullName>
    </submittedName>
</protein>
<dbReference type="PANTHER" id="PTHR33481">
    <property type="entry name" value="REVERSE TRANSCRIPTASE"/>
    <property type="match status" value="1"/>
</dbReference>
<feature type="domain" description="Reverse transcriptase" evidence="2">
    <location>
        <begin position="1"/>
        <end position="87"/>
    </location>
</feature>
<dbReference type="InterPro" id="IPR000477">
    <property type="entry name" value="RT_dom"/>
</dbReference>
<dbReference type="Proteomes" id="UP000515164">
    <property type="component" value="Unplaced"/>
</dbReference>
<reference evidence="4" key="1">
    <citation type="submission" date="2025-08" db="UniProtKB">
        <authorList>
            <consortium name="RefSeq"/>
        </authorList>
    </citation>
    <scope>IDENTIFICATION</scope>
    <source>
        <tissue evidence="4">Muscle</tissue>
    </source>
</reference>
<feature type="compositionally biased region" description="Pro residues" evidence="1">
    <location>
        <begin position="389"/>
        <end position="398"/>
    </location>
</feature>
<name>A0A6P8NJI6_9HYME</name>
<feature type="compositionally biased region" description="Basic and acidic residues" evidence="1">
    <location>
        <begin position="361"/>
        <end position="373"/>
    </location>
</feature>
<keyword evidence="3" id="KW-1185">Reference proteome</keyword>
<dbReference type="KEGG" id="bbif:117213436"/>
<evidence type="ECO:0000256" key="1">
    <source>
        <dbReference type="SAM" id="MobiDB-lite"/>
    </source>
</evidence>